<sequence length="112" mass="13324">MFYVPDLKKRLNSNYINQRQTFSETLNSTNEIIYVPEENRLYLISVEFEQVQFQLVLLDFLQNNVLFIKKKGSPGDMNEEIYKLLSSFKIDFLPKQMSFIMERSAKLDVDEI</sequence>
<dbReference type="EMBL" id="UXAV01000017">
    <property type="protein sequence ID" value="VDC19450.1"/>
    <property type="molecule type" value="Genomic_DNA"/>
</dbReference>
<protein>
    <submittedName>
        <fullName evidence="1">Uncharacterized protein</fullName>
    </submittedName>
</protein>
<name>A0A3P5WIF1_9BACL</name>
<gene>
    <name evidence="1" type="ORF">FILTAD_00387</name>
</gene>
<organism evidence="1 2">
    <name type="scientific">Filibacter tadaridae</name>
    <dbReference type="NCBI Taxonomy" id="2483811"/>
    <lineage>
        <taxon>Bacteria</taxon>
        <taxon>Bacillati</taxon>
        <taxon>Bacillota</taxon>
        <taxon>Bacilli</taxon>
        <taxon>Bacillales</taxon>
        <taxon>Caryophanaceae</taxon>
        <taxon>Filibacter</taxon>
    </lineage>
</organism>
<proteinExistence type="predicted"/>
<keyword evidence="2" id="KW-1185">Reference proteome</keyword>
<accession>A0A3P5WIF1</accession>
<reference evidence="1 2" key="1">
    <citation type="submission" date="2018-11" db="EMBL/GenBank/DDBJ databases">
        <authorList>
            <person name="Criscuolo A."/>
        </authorList>
    </citation>
    <scope>NUCLEOTIDE SEQUENCE [LARGE SCALE GENOMIC DNA]</scope>
    <source>
        <strain evidence="1">ATB-66</strain>
    </source>
</reference>
<dbReference type="AlphaFoldDB" id="A0A3P5WIF1"/>
<evidence type="ECO:0000313" key="2">
    <source>
        <dbReference type="Proteomes" id="UP000270468"/>
    </source>
</evidence>
<dbReference type="Proteomes" id="UP000270468">
    <property type="component" value="Unassembled WGS sequence"/>
</dbReference>
<evidence type="ECO:0000313" key="1">
    <source>
        <dbReference type="EMBL" id="VDC19450.1"/>
    </source>
</evidence>